<organism evidence="3">
    <name type="scientific">Caenorhabditis remanei</name>
    <name type="common">Caenorhabditis vulgaris</name>
    <dbReference type="NCBI Taxonomy" id="31234"/>
    <lineage>
        <taxon>Eukaryota</taxon>
        <taxon>Metazoa</taxon>
        <taxon>Ecdysozoa</taxon>
        <taxon>Nematoda</taxon>
        <taxon>Chromadorea</taxon>
        <taxon>Rhabditida</taxon>
        <taxon>Rhabditina</taxon>
        <taxon>Rhabditomorpha</taxon>
        <taxon>Rhabditoidea</taxon>
        <taxon>Rhabditidae</taxon>
        <taxon>Peloderinae</taxon>
        <taxon>Caenorhabditis</taxon>
    </lineage>
</organism>
<name>E3MBH4_CAERE</name>
<dbReference type="FunCoup" id="E3MBH4">
    <property type="interactions" value="1"/>
</dbReference>
<dbReference type="Proteomes" id="UP000008281">
    <property type="component" value="Unassembled WGS sequence"/>
</dbReference>
<protein>
    <submittedName>
        <fullName evidence="2">Uncharacterized protein</fullName>
    </submittedName>
</protein>
<dbReference type="eggNOG" id="ENOG502T3H4">
    <property type="taxonomic scope" value="Eukaryota"/>
</dbReference>
<evidence type="ECO:0000256" key="1">
    <source>
        <dbReference type="SAM" id="Phobius"/>
    </source>
</evidence>
<dbReference type="AlphaFoldDB" id="E3MBH4"/>
<reference evidence="2" key="1">
    <citation type="submission" date="2007-07" db="EMBL/GenBank/DDBJ databases">
        <title>PCAP assembly of the Caenorhabditis remanei genome.</title>
        <authorList>
            <consortium name="The Caenorhabditis remanei Sequencing Consortium"/>
            <person name="Wilson R.K."/>
        </authorList>
    </citation>
    <scope>NUCLEOTIDE SEQUENCE [LARGE SCALE GENOMIC DNA]</scope>
    <source>
        <strain evidence="2">PB4641</strain>
    </source>
</reference>
<accession>E3MBH4</accession>
<proteinExistence type="predicted"/>
<gene>
    <name evidence="2" type="ORF">CRE_16038</name>
</gene>
<feature type="transmembrane region" description="Helical" evidence="1">
    <location>
        <begin position="64"/>
        <end position="85"/>
    </location>
</feature>
<dbReference type="HOGENOM" id="CLU_077773_0_0_1"/>
<dbReference type="EMBL" id="DS268433">
    <property type="protein sequence ID" value="EFO97767.1"/>
    <property type="molecule type" value="Genomic_DNA"/>
</dbReference>
<dbReference type="Pfam" id="PF10325">
    <property type="entry name" value="7TM_GPCR_Srz"/>
    <property type="match status" value="1"/>
</dbReference>
<keyword evidence="1" id="KW-0472">Membrane</keyword>
<keyword evidence="3" id="KW-1185">Reference proteome</keyword>
<feature type="transmembrane region" description="Helical" evidence="1">
    <location>
        <begin position="258"/>
        <end position="278"/>
    </location>
</feature>
<feature type="transmembrane region" description="Helical" evidence="1">
    <location>
        <begin position="184"/>
        <end position="208"/>
    </location>
</feature>
<feature type="transmembrane region" description="Helical" evidence="1">
    <location>
        <begin position="220"/>
        <end position="246"/>
    </location>
</feature>
<feature type="transmembrane region" description="Helical" evidence="1">
    <location>
        <begin position="139"/>
        <end position="164"/>
    </location>
</feature>
<dbReference type="InterPro" id="IPR018817">
    <property type="entry name" value="7TM_GPCR_serpentine_rcpt_Srz"/>
</dbReference>
<keyword evidence="1" id="KW-0812">Transmembrane</keyword>
<evidence type="ECO:0000313" key="3">
    <source>
        <dbReference type="Proteomes" id="UP000008281"/>
    </source>
</evidence>
<dbReference type="InParanoid" id="E3MBH4"/>
<sequence length="300" mass="35198">MILAVRNRNDSSDLQYYLATGVQTYGTIMFLINNFLFICLILYKFRKKLDVNDQHFHEPIFNQLFYNSAIWLVVTDFCFLISLFGDLTDDGGFQTNITMFFFIIEIYLMLLGSILFAIIGMFSFLAAIQRITIFYLPKYKFLVTGVLLKYEICLVYVSVIHYSYAAIFCSVYSSDARCSHRTLYLYNIIILIISIISAAVYIHIYRLFRKLESMDRGTYLLYQFIPIHSLLMVHSVAHLVGVLLDYYFHMHVGSTIKFILYFAFVFNIPAVVSLSYIVSQRSFRNMFWIIAYPIWREISS</sequence>
<feature type="transmembrane region" description="Helical" evidence="1">
    <location>
        <begin position="22"/>
        <end position="43"/>
    </location>
</feature>
<evidence type="ECO:0000313" key="2">
    <source>
        <dbReference type="EMBL" id="EFO97767.1"/>
    </source>
</evidence>
<keyword evidence="1" id="KW-1133">Transmembrane helix</keyword>
<feature type="transmembrane region" description="Helical" evidence="1">
    <location>
        <begin position="97"/>
        <end position="127"/>
    </location>
</feature>